<dbReference type="PANTHER" id="PTHR46302:SF3">
    <property type="entry name" value="DOUBLECORTIN DOMAIN-CONTAINING PROTEIN 1"/>
    <property type="match status" value="1"/>
</dbReference>
<dbReference type="PANTHER" id="PTHR46302">
    <property type="entry name" value="DOUBLECORTIN DOMAIN-CONTAINING PROTEIN 1"/>
    <property type="match status" value="1"/>
</dbReference>
<dbReference type="Gene3D" id="3.10.20.230">
    <property type="entry name" value="Doublecortin domain"/>
    <property type="match status" value="1"/>
</dbReference>
<name>A0ABM0N0G8_SACKO</name>
<feature type="domain" description="Doublecortin" evidence="3">
    <location>
        <begin position="358"/>
        <end position="457"/>
    </location>
</feature>
<accession>A0ABM0N0G8</accession>
<dbReference type="InterPro" id="IPR057424">
    <property type="entry name" value="Ubiquitin_DCDC1"/>
</dbReference>
<feature type="region of interest" description="Disordered" evidence="1">
    <location>
        <begin position="1"/>
        <end position="31"/>
    </location>
</feature>
<feature type="compositionally biased region" description="Low complexity" evidence="1">
    <location>
        <begin position="8"/>
        <end position="26"/>
    </location>
</feature>
<dbReference type="Pfam" id="PF25510">
    <property type="entry name" value="Ubiquitin_DCDC1"/>
    <property type="match status" value="1"/>
</dbReference>
<organism evidence="4 5">
    <name type="scientific">Saccoglossus kowalevskii</name>
    <name type="common">Acorn worm</name>
    <dbReference type="NCBI Taxonomy" id="10224"/>
    <lineage>
        <taxon>Eukaryota</taxon>
        <taxon>Metazoa</taxon>
        <taxon>Hemichordata</taxon>
        <taxon>Enteropneusta</taxon>
        <taxon>Harrimaniidae</taxon>
        <taxon>Saccoglossus</taxon>
    </lineage>
</organism>
<dbReference type="InterPro" id="IPR056415">
    <property type="entry name" value="DCX2_DCDC1"/>
</dbReference>
<feature type="domain" description="DCDC1 second doublecortin-like" evidence="2">
    <location>
        <begin position="147"/>
        <end position="249"/>
    </location>
</feature>
<dbReference type="CDD" id="cd17157">
    <property type="entry name" value="DCX2_DCDC5"/>
    <property type="match status" value="1"/>
</dbReference>
<proteinExistence type="predicted"/>
<dbReference type="Pfam" id="PF24478">
    <property type="entry name" value="DCX2_DCDC1"/>
    <property type="match status" value="1"/>
</dbReference>
<evidence type="ECO:0000313" key="5">
    <source>
        <dbReference type="RefSeq" id="XP_006825759.1"/>
    </source>
</evidence>
<dbReference type="GeneID" id="100377058"/>
<dbReference type="RefSeq" id="XP_006825759.1">
    <property type="nucleotide sequence ID" value="XM_006825696.1"/>
</dbReference>
<evidence type="ECO:0000259" key="2">
    <source>
        <dbReference type="Pfam" id="PF24478"/>
    </source>
</evidence>
<dbReference type="SUPFAM" id="SSF89837">
    <property type="entry name" value="Doublecortin (DC)"/>
    <property type="match status" value="2"/>
</dbReference>
<dbReference type="InterPro" id="IPR043188">
    <property type="entry name" value="DCDC1"/>
</dbReference>
<dbReference type="CDD" id="cd17155">
    <property type="entry name" value="DCX_DCDC1"/>
    <property type="match status" value="1"/>
</dbReference>
<dbReference type="InterPro" id="IPR036572">
    <property type="entry name" value="Doublecortin_dom_sf"/>
</dbReference>
<keyword evidence="4" id="KW-1185">Reference proteome</keyword>
<evidence type="ECO:0000313" key="4">
    <source>
        <dbReference type="Proteomes" id="UP000694865"/>
    </source>
</evidence>
<evidence type="ECO:0000256" key="1">
    <source>
        <dbReference type="SAM" id="MobiDB-lite"/>
    </source>
</evidence>
<sequence length="810" mass="91530">MRPTSAKSTTSTVSRISMRSSYSTSGRRNRPFYRTPTTIKCTAYKNGHKDIFAEISAPNIKILLEQCTVKLGLTTAARKVFLSNGKEALLPSDIERGDDIYISCGEPFKDPTTCEKSNIEMKKSASWTVNGVVFAEERKKRKTKPALSKRLRSMLAQKNRRVMVFKNGDGQEMAEVVVSMDKFASFLDDCTSRLNLTTPARAAYTWHGVAITDLHDAPKLDKCLQTSTTPVIGPLWISKGEGFSPSGTKDFLKAVITHCKQKIKGLEQYKEQLEYAQDGEKDKVTVSKIQSMDDDDIYEEMKETDGHISTFKAALKKLREVNRNINIMVSQEEAAGHEYILGHIKEISSSDRLVGTPGIKIKVFQNGKPEREEVIYVNMKELSKGVNSGQKLGDSGKDPIDAKTFIMQRLLDQIGNRYGGACKPRRLFTKDSVEIKDVSELEHEQEVCFTLGENYKSSQVFVLQLQLDKVRGFNLFGERNAIMKEPLQADDYGAGREKHSQWEACIGFPLIYEFEDINMNMDQSSREHIMSNLKLQELDTKSHFMQLKDNLNLVLYPDVIVSDKKKWNDKGMWPPHGQTWVISKSGMISCKAMPSMSLTATEYKIDATLPDKTTELHGFAVAMQKKMLENPAQQWGFSPEGFIYSLAQPSLVLTFIGDLSMESDPICVGDSDRQYTGQTCAIAVVEKFAAKHSEARRQRFAIKQEILHKMGQWKHSKVDNPLWNKLAYSWPVTEDGTWNETWAWLSEIECLRNSGGDDAWPAFSTVLPIRLRVLKNGERDFKRAALVVGPDLTNVSCELLFYLMPWLHGL</sequence>
<protein>
    <submittedName>
        <fullName evidence="5">Uncharacterized protein LOC100377058</fullName>
    </submittedName>
</protein>
<dbReference type="Proteomes" id="UP000694865">
    <property type="component" value="Unplaced"/>
</dbReference>
<evidence type="ECO:0000259" key="3">
    <source>
        <dbReference type="Pfam" id="PF25510"/>
    </source>
</evidence>
<reference evidence="5" key="1">
    <citation type="submission" date="2025-08" db="UniProtKB">
        <authorList>
            <consortium name="RefSeq"/>
        </authorList>
    </citation>
    <scope>IDENTIFICATION</scope>
    <source>
        <tissue evidence="5">Testes</tissue>
    </source>
</reference>
<gene>
    <name evidence="5" type="primary">LOC100377058</name>
</gene>